<evidence type="ECO:0000256" key="1">
    <source>
        <dbReference type="ARBA" id="ARBA00010552"/>
    </source>
</evidence>
<dbReference type="PANTHER" id="PTHR11803">
    <property type="entry name" value="2-IMINOBUTANOATE/2-IMINOPROPANOATE DEAMINASE RIDA"/>
    <property type="match status" value="1"/>
</dbReference>
<dbReference type="OrthoDB" id="9799840at2"/>
<organism evidence="2 3">
    <name type="scientific">Ensifer adhaerens</name>
    <name type="common">Sinorhizobium morelense</name>
    <dbReference type="NCBI Taxonomy" id="106592"/>
    <lineage>
        <taxon>Bacteria</taxon>
        <taxon>Pseudomonadati</taxon>
        <taxon>Pseudomonadota</taxon>
        <taxon>Alphaproteobacteria</taxon>
        <taxon>Hyphomicrobiales</taxon>
        <taxon>Rhizobiaceae</taxon>
        <taxon>Sinorhizobium/Ensifer group</taxon>
        <taxon>Ensifer</taxon>
    </lineage>
</organism>
<reference evidence="2" key="1">
    <citation type="submission" date="2022-06" db="EMBL/GenBank/DDBJ databases">
        <title>Physiological and biochemical characterization and genomic elucidation of a strain of the genus Ensifer adhaerens M8 that combines arsenic oxidation and chromium reduction.</title>
        <authorList>
            <person name="Li X."/>
            <person name="Yu c."/>
        </authorList>
    </citation>
    <scope>NUCLEOTIDE SEQUENCE</scope>
    <source>
        <strain evidence="2">M8</strain>
        <plasmid evidence="2">pA</plasmid>
    </source>
</reference>
<name>A0A9Q9DCH5_ENSAD</name>
<dbReference type="InterPro" id="IPR035959">
    <property type="entry name" value="RutC-like_sf"/>
</dbReference>
<dbReference type="CDD" id="cd00448">
    <property type="entry name" value="YjgF_YER057c_UK114_family"/>
    <property type="match status" value="1"/>
</dbReference>
<gene>
    <name evidence="2" type="ORF">NE863_21155</name>
</gene>
<dbReference type="GO" id="GO:0005829">
    <property type="term" value="C:cytosol"/>
    <property type="evidence" value="ECO:0007669"/>
    <property type="project" value="TreeGrafter"/>
</dbReference>
<protein>
    <submittedName>
        <fullName evidence="2">RidA family protein</fullName>
    </submittedName>
</protein>
<dbReference type="Pfam" id="PF01042">
    <property type="entry name" value="Ribonuc_L-PSP"/>
    <property type="match status" value="1"/>
</dbReference>
<evidence type="ECO:0000313" key="3">
    <source>
        <dbReference type="Proteomes" id="UP001055460"/>
    </source>
</evidence>
<keyword evidence="2" id="KW-0614">Plasmid</keyword>
<dbReference type="PANTHER" id="PTHR11803:SF58">
    <property type="entry name" value="PROTEIN HMF1-RELATED"/>
    <property type="match status" value="1"/>
</dbReference>
<dbReference type="AlphaFoldDB" id="A0A9Q9DCH5"/>
<dbReference type="Proteomes" id="UP001055460">
    <property type="component" value="Plasmid pA"/>
</dbReference>
<dbReference type="EMBL" id="CP098808">
    <property type="protein sequence ID" value="USJ26469.1"/>
    <property type="molecule type" value="Genomic_DNA"/>
</dbReference>
<dbReference type="SUPFAM" id="SSF55298">
    <property type="entry name" value="YjgF-like"/>
    <property type="match status" value="1"/>
</dbReference>
<dbReference type="RefSeq" id="WP_060529107.1">
    <property type="nucleotide sequence ID" value="NZ_CAXURO020000002.1"/>
</dbReference>
<accession>A0A9Q9DCH5</accession>
<proteinExistence type="inferred from homology"/>
<comment type="similarity">
    <text evidence="1">Belongs to the RutC family.</text>
</comment>
<geneLocation type="plasmid" evidence="2 3">
    <name>pA</name>
</geneLocation>
<dbReference type="InterPro" id="IPR006175">
    <property type="entry name" value="YjgF/YER057c/UK114"/>
</dbReference>
<evidence type="ECO:0000313" key="2">
    <source>
        <dbReference type="EMBL" id="USJ26469.1"/>
    </source>
</evidence>
<dbReference type="GO" id="GO:0019239">
    <property type="term" value="F:deaminase activity"/>
    <property type="evidence" value="ECO:0007669"/>
    <property type="project" value="TreeGrafter"/>
</dbReference>
<dbReference type="Gene3D" id="3.30.1330.40">
    <property type="entry name" value="RutC-like"/>
    <property type="match status" value="1"/>
</dbReference>
<sequence length="127" mass="13670">MKRENINAPNAPQPRGGYSQAVRLENFERLLFVSGQVPLTPEDALPEGFEAQARQVWANIDAQLTAAGMTKADIVKVTVLLADRQHAMANRAARAEYLGALAPAMTVAIAGIFDAGWLLEIDVIAAQ</sequence>